<dbReference type="Pfam" id="PF22486">
    <property type="entry name" value="MATH_2"/>
    <property type="match status" value="1"/>
</dbReference>
<dbReference type="PROSITE" id="PS50144">
    <property type="entry name" value="MATH"/>
    <property type="match status" value="1"/>
</dbReference>
<organism evidence="5 6">
    <name type="scientific">Digitaria exilis</name>
    <dbReference type="NCBI Taxonomy" id="1010633"/>
    <lineage>
        <taxon>Eukaryota</taxon>
        <taxon>Viridiplantae</taxon>
        <taxon>Streptophyta</taxon>
        <taxon>Embryophyta</taxon>
        <taxon>Tracheophyta</taxon>
        <taxon>Spermatophyta</taxon>
        <taxon>Magnoliopsida</taxon>
        <taxon>Liliopsida</taxon>
        <taxon>Poales</taxon>
        <taxon>Poaceae</taxon>
        <taxon>PACMAD clade</taxon>
        <taxon>Panicoideae</taxon>
        <taxon>Panicodae</taxon>
        <taxon>Paniceae</taxon>
        <taxon>Anthephorinae</taxon>
        <taxon>Digitaria</taxon>
    </lineage>
</organism>
<name>A0A835A522_9POAL</name>
<dbReference type="SUPFAM" id="SSF54695">
    <property type="entry name" value="POZ domain"/>
    <property type="match status" value="1"/>
</dbReference>
<evidence type="ECO:0000256" key="1">
    <source>
        <dbReference type="ARBA" id="ARBA00004906"/>
    </source>
</evidence>
<evidence type="ECO:0000256" key="2">
    <source>
        <dbReference type="ARBA" id="ARBA00010846"/>
    </source>
</evidence>
<feature type="domain" description="BTB" evidence="3">
    <location>
        <begin position="261"/>
        <end position="324"/>
    </location>
</feature>
<dbReference type="Pfam" id="PF24570">
    <property type="entry name" value="BACK_BPM_SPOP"/>
    <property type="match status" value="1"/>
</dbReference>
<comment type="caution">
    <text evidence="5">The sequence shown here is derived from an EMBL/GenBank/DDBJ whole genome shotgun (WGS) entry which is preliminary data.</text>
</comment>
<accession>A0A835A522</accession>
<dbReference type="InterPro" id="IPR045005">
    <property type="entry name" value="BPM1-6"/>
</dbReference>
<dbReference type="PANTHER" id="PTHR26379">
    <property type="entry name" value="BTB/POZ AND MATH DOMAIN-CONTAINING PROTEIN 1"/>
    <property type="match status" value="1"/>
</dbReference>
<dbReference type="InterPro" id="IPR056423">
    <property type="entry name" value="BACK_BPM_SPOP"/>
</dbReference>
<dbReference type="InterPro" id="IPR011333">
    <property type="entry name" value="SKP1/BTB/POZ_sf"/>
</dbReference>
<dbReference type="SUPFAM" id="SSF49599">
    <property type="entry name" value="TRAF domain-like"/>
    <property type="match status" value="1"/>
</dbReference>
<dbReference type="GO" id="GO:0016567">
    <property type="term" value="P:protein ubiquitination"/>
    <property type="evidence" value="ECO:0007669"/>
    <property type="project" value="InterPro"/>
</dbReference>
<dbReference type="InterPro" id="IPR008974">
    <property type="entry name" value="TRAF-like"/>
</dbReference>
<dbReference type="InterPro" id="IPR000210">
    <property type="entry name" value="BTB/POZ_dom"/>
</dbReference>
<evidence type="ECO:0000259" key="3">
    <source>
        <dbReference type="PROSITE" id="PS50097"/>
    </source>
</evidence>
<dbReference type="Gene3D" id="1.25.40.420">
    <property type="match status" value="1"/>
</dbReference>
<dbReference type="EMBL" id="JACEFO010002588">
    <property type="protein sequence ID" value="KAF8655418.1"/>
    <property type="molecule type" value="Genomic_DNA"/>
</dbReference>
<dbReference type="PROSITE" id="PS50097">
    <property type="entry name" value="BTB"/>
    <property type="match status" value="1"/>
</dbReference>
<dbReference type="Gene3D" id="3.30.710.10">
    <property type="entry name" value="Potassium Channel Kv1.1, Chain A"/>
    <property type="match status" value="1"/>
</dbReference>
<keyword evidence="6" id="KW-1185">Reference proteome</keyword>
<dbReference type="InterPro" id="IPR002083">
    <property type="entry name" value="MATH/TRAF_dom"/>
</dbReference>
<evidence type="ECO:0000313" key="5">
    <source>
        <dbReference type="EMBL" id="KAF8655418.1"/>
    </source>
</evidence>
<proteinExistence type="inferred from homology"/>
<comment type="similarity">
    <text evidence="2">Belongs to the Tdpoz family.</text>
</comment>
<evidence type="ECO:0000259" key="4">
    <source>
        <dbReference type="PROSITE" id="PS50144"/>
    </source>
</evidence>
<evidence type="ECO:0000313" key="6">
    <source>
        <dbReference type="Proteomes" id="UP000636709"/>
    </source>
</evidence>
<dbReference type="Pfam" id="PF00651">
    <property type="entry name" value="BTB"/>
    <property type="match status" value="1"/>
</dbReference>
<dbReference type="Gene3D" id="2.60.210.10">
    <property type="entry name" value="Apoptosis, Tumor Necrosis Factor Receptor Associated Protein 2, Chain A"/>
    <property type="match status" value="1"/>
</dbReference>
<reference evidence="5" key="1">
    <citation type="submission" date="2020-07" db="EMBL/GenBank/DDBJ databases">
        <title>Genome sequence and genetic diversity analysis of an under-domesticated orphan crop, white fonio (Digitaria exilis).</title>
        <authorList>
            <person name="Bennetzen J.L."/>
            <person name="Chen S."/>
            <person name="Ma X."/>
            <person name="Wang X."/>
            <person name="Yssel A.E.J."/>
            <person name="Chaluvadi S.R."/>
            <person name="Johnson M."/>
            <person name="Gangashetty P."/>
            <person name="Hamidou F."/>
            <person name="Sanogo M.D."/>
            <person name="Zwaenepoel A."/>
            <person name="Wallace J."/>
            <person name="Van De Peer Y."/>
            <person name="Van Deynze A."/>
        </authorList>
    </citation>
    <scope>NUCLEOTIDE SEQUENCE</scope>
    <source>
        <tissue evidence="5">Leaves</tissue>
    </source>
</reference>
<sequence>MKKIKGPAALLSTLPTFFTGKTRSLGALDPLLLLPLPLHPAVRRAAAFSSFPSSSSSTNTTASKATLLASAAATSAATHQGPAVTTTRSRSTPETARGRHVFEIAGYSLSKGIGVGKFVRSGKFAVGGYDWCIHYYPGGDGRGGSVGVFVALLTRGVEVRALFDIRLVNLVTGGLSPSIGTGKPSVFDDVGWSWGYQNFQNREFLEASEYLRDDSLVIQCDVTVIMEPSTDMQATSCYDIQVPPSKHLDGLQDLFGRVKTPNTKISVKGEVFHAHRSVLEARSPALIALEVGDEQETTIINYIEPDVFKVLLHFVYTDSLPPMDYAASIFSLDRLRLICESILCKNLSVNNVAAILNLANWHHCKQLKDACIRYITSSDRLDDVMASQGYKDLKVACPTLVAEISSKASKSCKIR</sequence>
<dbReference type="SMART" id="SM00225">
    <property type="entry name" value="BTB"/>
    <property type="match status" value="1"/>
</dbReference>
<comment type="pathway">
    <text evidence="1">Protein modification; protein ubiquitination.</text>
</comment>
<gene>
    <name evidence="5" type="ORF">HU200_061161</name>
</gene>
<dbReference type="AlphaFoldDB" id="A0A835A522"/>
<dbReference type="Proteomes" id="UP000636709">
    <property type="component" value="Unassembled WGS sequence"/>
</dbReference>
<dbReference type="OrthoDB" id="688873at2759"/>
<protein>
    <submittedName>
        <fullName evidence="5">Uncharacterized protein</fullName>
    </submittedName>
</protein>
<dbReference type="PANTHER" id="PTHR26379:SF474">
    <property type="entry name" value="OS08G0228200 PROTEIN"/>
    <property type="match status" value="1"/>
</dbReference>
<dbReference type="CDD" id="cd00121">
    <property type="entry name" value="MATH"/>
    <property type="match status" value="1"/>
</dbReference>
<feature type="domain" description="MATH" evidence="4">
    <location>
        <begin position="97"/>
        <end position="222"/>
    </location>
</feature>